<feature type="non-terminal residue" evidence="1">
    <location>
        <position position="53"/>
    </location>
</feature>
<organism evidence="1">
    <name type="scientific">marine sediment metagenome</name>
    <dbReference type="NCBI Taxonomy" id="412755"/>
    <lineage>
        <taxon>unclassified sequences</taxon>
        <taxon>metagenomes</taxon>
        <taxon>ecological metagenomes</taxon>
    </lineage>
</organism>
<protein>
    <submittedName>
        <fullName evidence="1">Uncharacterized protein</fullName>
    </submittedName>
</protein>
<gene>
    <name evidence="1" type="ORF">LCGC14_1690640</name>
</gene>
<accession>A0A0F9HKU3</accession>
<name>A0A0F9HKU3_9ZZZZ</name>
<reference evidence="1" key="1">
    <citation type="journal article" date="2015" name="Nature">
        <title>Complex archaea that bridge the gap between prokaryotes and eukaryotes.</title>
        <authorList>
            <person name="Spang A."/>
            <person name="Saw J.H."/>
            <person name="Jorgensen S.L."/>
            <person name="Zaremba-Niedzwiedzka K."/>
            <person name="Martijn J."/>
            <person name="Lind A.E."/>
            <person name="van Eijk R."/>
            <person name="Schleper C."/>
            <person name="Guy L."/>
            <person name="Ettema T.J."/>
        </authorList>
    </citation>
    <scope>NUCLEOTIDE SEQUENCE</scope>
</reference>
<comment type="caution">
    <text evidence="1">The sequence shown here is derived from an EMBL/GenBank/DDBJ whole genome shotgun (WGS) entry which is preliminary data.</text>
</comment>
<evidence type="ECO:0000313" key="1">
    <source>
        <dbReference type="EMBL" id="KKM15966.1"/>
    </source>
</evidence>
<sequence length="53" mass="6409">MLNDNGWEQTRGTMLRRTSGYLTRRSVSRRYLQVLRFQAVEQLIKCYGRSHFE</sequence>
<proteinExistence type="predicted"/>
<dbReference type="EMBL" id="LAZR01014783">
    <property type="protein sequence ID" value="KKM15966.1"/>
    <property type="molecule type" value="Genomic_DNA"/>
</dbReference>
<dbReference type="AlphaFoldDB" id="A0A0F9HKU3"/>